<proteinExistence type="predicted"/>
<evidence type="ECO:0000313" key="3">
    <source>
        <dbReference type="Proteomes" id="UP000008888"/>
    </source>
</evidence>
<organism evidence="2 3">
    <name type="scientific">Methylomonas methanica (strain DSM 25384 / MC09)</name>
    <dbReference type="NCBI Taxonomy" id="857087"/>
    <lineage>
        <taxon>Bacteria</taxon>
        <taxon>Pseudomonadati</taxon>
        <taxon>Pseudomonadota</taxon>
        <taxon>Gammaproteobacteria</taxon>
        <taxon>Methylococcales</taxon>
        <taxon>Methylococcaceae</taxon>
        <taxon>Methylomonas</taxon>
    </lineage>
</organism>
<dbReference type="KEGG" id="mmt:Metme_1362"/>
<keyword evidence="1" id="KW-0472">Membrane</keyword>
<gene>
    <name evidence="2" type="ordered locus">Metme_1362</name>
</gene>
<evidence type="ECO:0000256" key="1">
    <source>
        <dbReference type="SAM" id="Phobius"/>
    </source>
</evidence>
<sequence>MKIYEKNISLFTVIVIATCLVIAIFSIAYFYSVDKTDQAIEAILSGLISGGVIFLIQISMDAYKFKVTDKYRRLGVTDILGNKKERKFYGNLILSTNTDIKMLGKTAKDLLDDFAHEDSDDEISKALLVAIEKQRKIQFLLAHEDYLDESHKADLKSVKSQLTLLQKNENFTVKYYNHIPAHSIFIVDNTCIVGPIFTGKSNRETPAIHLERHSQLAKHYEDYFDSEWEICEK</sequence>
<dbReference type="OrthoDB" id="6399490at2"/>
<dbReference type="Proteomes" id="UP000008888">
    <property type="component" value="Chromosome"/>
</dbReference>
<dbReference type="Gene3D" id="3.30.870.10">
    <property type="entry name" value="Endonuclease Chain A"/>
    <property type="match status" value="1"/>
</dbReference>
<dbReference type="AlphaFoldDB" id="F9ZY55"/>
<keyword evidence="1" id="KW-0812">Transmembrane</keyword>
<dbReference type="RefSeq" id="WP_013818045.1">
    <property type="nucleotide sequence ID" value="NC_015572.1"/>
</dbReference>
<dbReference type="HOGENOM" id="CLU_1194232_0_0_6"/>
<name>F9ZY55_METMM</name>
<dbReference type="STRING" id="857087.Metme_1362"/>
<accession>F9ZY55</accession>
<dbReference type="EMBL" id="CP002738">
    <property type="protein sequence ID" value="AEF99785.1"/>
    <property type="molecule type" value="Genomic_DNA"/>
</dbReference>
<keyword evidence="3" id="KW-1185">Reference proteome</keyword>
<keyword evidence="1" id="KW-1133">Transmembrane helix</keyword>
<reference evidence="3" key="3">
    <citation type="submission" date="2011-05" db="EMBL/GenBank/DDBJ databases">
        <title>Complete sequence of Methylomonas methanica MC09.</title>
        <authorList>
            <consortium name="US DOE Joint Genome Institute"/>
            <person name="Lucas S."/>
            <person name="Han J."/>
            <person name="Lapidus A."/>
            <person name="Cheng J.-F."/>
            <person name="Goodwin L."/>
            <person name="Pitluck S."/>
            <person name="Peters L."/>
            <person name="Mikhailova N."/>
            <person name="Teshima H."/>
            <person name="Han C."/>
            <person name="Tapia R."/>
            <person name="Land M."/>
            <person name="Hauser L."/>
            <person name="Kyrpides N."/>
            <person name="Ivanova N."/>
            <person name="Pagani I."/>
            <person name="Stein L."/>
            <person name="Woyke T."/>
        </authorList>
    </citation>
    <scope>NUCLEOTIDE SEQUENCE [LARGE SCALE GENOMIC DNA]</scope>
    <source>
        <strain evidence="3">MC09</strain>
    </source>
</reference>
<evidence type="ECO:0000313" key="2">
    <source>
        <dbReference type="EMBL" id="AEF99785.1"/>
    </source>
</evidence>
<protein>
    <submittedName>
        <fullName evidence="2">Uncharacterized protein</fullName>
    </submittedName>
</protein>
<reference key="2">
    <citation type="submission" date="2011-05" db="EMBL/GenBank/DDBJ databases">
        <title>Complete genome sequence of the aerobic marine methanotroph Methylomonas methanica MC09.</title>
        <authorList>
            <person name="Boden R."/>
            <person name="Cunliffe M."/>
            <person name="Scanlan J."/>
            <person name="Moussard H."/>
            <person name="Kits K.D."/>
            <person name="Klotz M."/>
            <person name="Jetten M."/>
            <person name="Vuilleumier S."/>
            <person name="Han J."/>
            <person name="Peters L."/>
            <person name="Mikhailova N."/>
            <person name="Teshima H."/>
            <person name="Tapia R."/>
            <person name="Kyrpides N."/>
            <person name="Ivanova N."/>
            <person name="Pagani I."/>
            <person name="Cheng J.-F."/>
            <person name="Goodwin L."/>
            <person name="Han C."/>
            <person name="Hauser L."/>
            <person name="Land M."/>
            <person name="Lapidus A."/>
            <person name="Lucas S."/>
            <person name="Pitluck S."/>
            <person name="Woyke T."/>
            <person name="Stein L.Y."/>
            <person name="Murrell C."/>
        </authorList>
    </citation>
    <scope>NUCLEOTIDE SEQUENCE</scope>
    <source>
        <strain>MC09</strain>
    </source>
</reference>
<feature type="transmembrane region" description="Helical" evidence="1">
    <location>
        <begin position="43"/>
        <end position="63"/>
    </location>
</feature>
<reference evidence="2 3" key="1">
    <citation type="journal article" date="2011" name="J. Bacteriol.">
        <title>Complete Genome Sequence of the Aerobic Marine Methanotroph Methylomonas methanica MC09.</title>
        <authorList>
            <person name="Boden R."/>
            <person name="Cunliffe M."/>
            <person name="Scanlan J."/>
            <person name="Moussard H."/>
            <person name="Kits K.D."/>
            <person name="Klotz M.G."/>
            <person name="Jetten M.S."/>
            <person name="Vuilleumier S."/>
            <person name="Han J."/>
            <person name="Peters L."/>
            <person name="Mikhailova N."/>
            <person name="Teshima H."/>
            <person name="Tapia R."/>
            <person name="Kyrpides N."/>
            <person name="Ivanova N."/>
            <person name="Pagani I."/>
            <person name="Cheng J.F."/>
            <person name="Goodwin L."/>
            <person name="Han C."/>
            <person name="Hauser L."/>
            <person name="Land M.L."/>
            <person name="Lapidus A."/>
            <person name="Lucas S."/>
            <person name="Pitluck S."/>
            <person name="Woyke T."/>
            <person name="Stein L."/>
            <person name="Murrell J.C."/>
        </authorList>
    </citation>
    <scope>NUCLEOTIDE SEQUENCE [LARGE SCALE GENOMIC DNA]</scope>
    <source>
        <strain evidence="2 3">MC09</strain>
    </source>
</reference>
<dbReference type="eggNOG" id="ENOG5033TT9">
    <property type="taxonomic scope" value="Bacteria"/>
</dbReference>
<feature type="transmembrane region" description="Helical" evidence="1">
    <location>
        <begin position="7"/>
        <end position="31"/>
    </location>
</feature>